<keyword evidence="2" id="KW-1185">Reference proteome</keyword>
<feature type="domain" description="25S rRNA (uridine-N(3))-methyltransferase BMT5-like" evidence="1">
    <location>
        <begin position="10"/>
        <end position="187"/>
    </location>
</feature>
<dbReference type="WBParaSite" id="PSAMB.scaffold2514size22803.g18042.t1">
    <property type="protein sequence ID" value="PSAMB.scaffold2514size22803.g18042.t1"/>
    <property type="gene ID" value="PSAMB.scaffold2514size22803.g18042"/>
</dbReference>
<sequence length="332" mass="37477">MNQIKDGHVLILGDGNLSFSLAFVKQHAGDGVHFWCTVMESEAELINRYPTSRSNIDYLGAMPSVRLRFETDATRLKLEWFDGQLFEHVVMNFPHPGGKTNLRKCRALLSGVFESIPAVLAPAGRFLLSLAPKQSGLSSPIGSVISSEVPAHNKDSWAVIYLASYSGFLLQFVANFDPRAYPGYTCTGYLSQSKGFHQTGSETMIFSRAAVLTASSLTANEQELQYFDQLHPLRPYYLHDVSFWLLNEDADHASLLKHWLVQLSGGLVKRLSPLPELQYKCSERNATSVVYRLVWQSHFACLTRECCRDRQNLLRERITVVFSDERVPLELR</sequence>
<evidence type="ECO:0000259" key="1">
    <source>
        <dbReference type="Pfam" id="PF10354"/>
    </source>
</evidence>
<dbReference type="GO" id="GO:0070475">
    <property type="term" value="P:rRNA base methylation"/>
    <property type="evidence" value="ECO:0007669"/>
    <property type="project" value="InterPro"/>
</dbReference>
<proteinExistence type="predicted"/>
<dbReference type="Pfam" id="PF10354">
    <property type="entry name" value="BMT5-like"/>
    <property type="match status" value="1"/>
</dbReference>
<evidence type="ECO:0000313" key="3">
    <source>
        <dbReference type="WBParaSite" id="PSAMB.scaffold2514size22803.g18042.t1"/>
    </source>
</evidence>
<dbReference type="Proteomes" id="UP000887566">
    <property type="component" value="Unplaced"/>
</dbReference>
<dbReference type="GO" id="GO:0070042">
    <property type="term" value="F:rRNA (uridine-N3-)-methyltransferase activity"/>
    <property type="evidence" value="ECO:0007669"/>
    <property type="project" value="InterPro"/>
</dbReference>
<name>A0A914VTE4_9BILA</name>
<protein>
    <submittedName>
        <fullName evidence="3">25S rRNA (uridine-N(3))-methyltransferase BMT5-like domain-containing protein</fullName>
    </submittedName>
</protein>
<dbReference type="AlphaFoldDB" id="A0A914VTE4"/>
<dbReference type="PANTHER" id="PTHR11538">
    <property type="entry name" value="PHENYLALANYL-TRNA SYNTHETASE"/>
    <property type="match status" value="1"/>
</dbReference>
<dbReference type="GO" id="GO:0005737">
    <property type="term" value="C:cytoplasm"/>
    <property type="evidence" value="ECO:0007669"/>
    <property type="project" value="TreeGrafter"/>
</dbReference>
<dbReference type="InterPro" id="IPR019446">
    <property type="entry name" value="BMT5-like"/>
</dbReference>
<dbReference type="PANTHER" id="PTHR11538:SF26">
    <property type="entry name" value="FERREDOXIN-FOLD ANTICODON-BINDING DOMAIN-CONTAINING PROTEIN 1"/>
    <property type="match status" value="1"/>
</dbReference>
<evidence type="ECO:0000313" key="2">
    <source>
        <dbReference type="Proteomes" id="UP000887566"/>
    </source>
</evidence>
<reference evidence="3" key="1">
    <citation type="submission" date="2022-11" db="UniProtKB">
        <authorList>
            <consortium name="WormBaseParasite"/>
        </authorList>
    </citation>
    <scope>IDENTIFICATION</scope>
</reference>
<accession>A0A914VTE4</accession>
<organism evidence="2 3">
    <name type="scientific">Plectus sambesii</name>
    <dbReference type="NCBI Taxonomy" id="2011161"/>
    <lineage>
        <taxon>Eukaryota</taxon>
        <taxon>Metazoa</taxon>
        <taxon>Ecdysozoa</taxon>
        <taxon>Nematoda</taxon>
        <taxon>Chromadorea</taxon>
        <taxon>Plectida</taxon>
        <taxon>Plectina</taxon>
        <taxon>Plectoidea</taxon>
        <taxon>Plectidae</taxon>
        <taxon>Plectus</taxon>
    </lineage>
</organism>